<evidence type="ECO:0000313" key="2">
    <source>
        <dbReference type="Ensembl" id="ENSCINP00000033499.1"/>
    </source>
</evidence>
<feature type="chain" id="PRO_5003577018" description="Secreted protein" evidence="1">
    <location>
        <begin position="18"/>
        <end position="46"/>
    </location>
</feature>
<dbReference type="HOGENOM" id="CLU_3191007_0_0_1"/>
<dbReference type="InParanoid" id="H2XV15"/>
<keyword evidence="3" id="KW-1185">Reference proteome</keyword>
<reference evidence="2" key="4">
    <citation type="submission" date="2025-09" db="UniProtKB">
        <authorList>
            <consortium name="Ensembl"/>
        </authorList>
    </citation>
    <scope>IDENTIFICATION</scope>
</reference>
<name>H2XV15_CIOIN</name>
<reference evidence="2" key="3">
    <citation type="submission" date="2025-08" db="UniProtKB">
        <authorList>
            <consortium name="Ensembl"/>
        </authorList>
    </citation>
    <scope>IDENTIFICATION</scope>
</reference>
<reference evidence="3" key="1">
    <citation type="journal article" date="2002" name="Science">
        <title>The draft genome of Ciona intestinalis: insights into chordate and vertebrate origins.</title>
        <authorList>
            <person name="Dehal P."/>
            <person name="Satou Y."/>
            <person name="Campbell R.K."/>
            <person name="Chapman J."/>
            <person name="Degnan B."/>
            <person name="De Tomaso A."/>
            <person name="Davidson B."/>
            <person name="Di Gregorio A."/>
            <person name="Gelpke M."/>
            <person name="Goodstein D.M."/>
            <person name="Harafuji N."/>
            <person name="Hastings K.E."/>
            <person name="Ho I."/>
            <person name="Hotta K."/>
            <person name="Huang W."/>
            <person name="Kawashima T."/>
            <person name="Lemaire P."/>
            <person name="Martinez D."/>
            <person name="Meinertzhagen I.A."/>
            <person name="Necula S."/>
            <person name="Nonaka M."/>
            <person name="Putnam N."/>
            <person name="Rash S."/>
            <person name="Saiga H."/>
            <person name="Satake M."/>
            <person name="Terry A."/>
            <person name="Yamada L."/>
            <person name="Wang H.G."/>
            <person name="Awazu S."/>
            <person name="Azumi K."/>
            <person name="Boore J."/>
            <person name="Branno M."/>
            <person name="Chin-Bow S."/>
            <person name="DeSantis R."/>
            <person name="Doyle S."/>
            <person name="Francino P."/>
            <person name="Keys D.N."/>
            <person name="Haga S."/>
            <person name="Hayashi H."/>
            <person name="Hino K."/>
            <person name="Imai K.S."/>
            <person name="Inaba K."/>
            <person name="Kano S."/>
            <person name="Kobayashi K."/>
            <person name="Kobayashi M."/>
            <person name="Lee B.I."/>
            <person name="Makabe K.W."/>
            <person name="Manohar C."/>
            <person name="Matassi G."/>
            <person name="Medina M."/>
            <person name="Mochizuki Y."/>
            <person name="Mount S."/>
            <person name="Morishita T."/>
            <person name="Miura S."/>
            <person name="Nakayama A."/>
            <person name="Nishizaka S."/>
            <person name="Nomoto H."/>
            <person name="Ohta F."/>
            <person name="Oishi K."/>
            <person name="Rigoutsos I."/>
            <person name="Sano M."/>
            <person name="Sasaki A."/>
            <person name="Sasakura Y."/>
            <person name="Shoguchi E."/>
            <person name="Shin-i T."/>
            <person name="Spagnuolo A."/>
            <person name="Stainier D."/>
            <person name="Suzuki M.M."/>
            <person name="Tassy O."/>
            <person name="Takatori N."/>
            <person name="Tokuoka M."/>
            <person name="Yagi K."/>
            <person name="Yoshizaki F."/>
            <person name="Wada S."/>
            <person name="Zhang C."/>
            <person name="Hyatt P.D."/>
            <person name="Larimer F."/>
            <person name="Detter C."/>
            <person name="Doggett N."/>
            <person name="Glavina T."/>
            <person name="Hawkins T."/>
            <person name="Richardson P."/>
            <person name="Lucas S."/>
            <person name="Kohara Y."/>
            <person name="Levine M."/>
            <person name="Satoh N."/>
            <person name="Rokhsar D.S."/>
        </authorList>
    </citation>
    <scope>NUCLEOTIDE SEQUENCE [LARGE SCALE GENOMIC DNA]</scope>
</reference>
<dbReference type="EMBL" id="EAAA01002082">
    <property type="status" value="NOT_ANNOTATED_CDS"/>
    <property type="molecule type" value="Genomic_DNA"/>
</dbReference>
<accession>H2XV15</accession>
<dbReference type="AlphaFoldDB" id="H2XV15"/>
<organism evidence="2 3">
    <name type="scientific">Ciona intestinalis</name>
    <name type="common">Transparent sea squirt</name>
    <name type="synonym">Ascidia intestinalis</name>
    <dbReference type="NCBI Taxonomy" id="7719"/>
    <lineage>
        <taxon>Eukaryota</taxon>
        <taxon>Metazoa</taxon>
        <taxon>Chordata</taxon>
        <taxon>Tunicata</taxon>
        <taxon>Ascidiacea</taxon>
        <taxon>Phlebobranchia</taxon>
        <taxon>Cionidae</taxon>
        <taxon>Ciona</taxon>
    </lineage>
</organism>
<evidence type="ECO:0000313" key="3">
    <source>
        <dbReference type="Proteomes" id="UP000008144"/>
    </source>
</evidence>
<dbReference type="EMBL" id="EAAA01002083">
    <property type="status" value="NOT_ANNOTATED_CDS"/>
    <property type="molecule type" value="Genomic_DNA"/>
</dbReference>
<dbReference type="Proteomes" id="UP000008144">
    <property type="component" value="Chromosome 5"/>
</dbReference>
<dbReference type="Ensembl" id="ENSCINT00000036468.1">
    <property type="protein sequence ID" value="ENSCINP00000033499.1"/>
    <property type="gene ID" value="ENSCING00000020940.1"/>
</dbReference>
<evidence type="ECO:0000256" key="1">
    <source>
        <dbReference type="SAM" id="SignalP"/>
    </source>
</evidence>
<proteinExistence type="predicted"/>
<keyword evidence="1" id="KW-0732">Signal</keyword>
<reference evidence="2" key="2">
    <citation type="journal article" date="2008" name="Genome Biol.">
        <title>Improved genome assembly and evidence-based global gene model set for the chordate Ciona intestinalis: new insight into intron and operon populations.</title>
        <authorList>
            <person name="Satou Y."/>
            <person name="Mineta K."/>
            <person name="Ogasawara M."/>
            <person name="Sasakura Y."/>
            <person name="Shoguchi E."/>
            <person name="Ueno K."/>
            <person name="Yamada L."/>
            <person name="Matsumoto J."/>
            <person name="Wasserscheid J."/>
            <person name="Dewar K."/>
            <person name="Wiley G.B."/>
            <person name="Macmil S.L."/>
            <person name="Roe B.A."/>
            <person name="Zeller R.W."/>
            <person name="Hastings K.E."/>
            <person name="Lemaire P."/>
            <person name="Lindquist E."/>
            <person name="Endo T."/>
            <person name="Hotta K."/>
            <person name="Inaba K."/>
        </authorList>
    </citation>
    <scope>NUCLEOTIDE SEQUENCE [LARGE SCALE GENOMIC DNA]</scope>
    <source>
        <strain evidence="2">wild type</strain>
    </source>
</reference>
<protein>
    <recommendedName>
        <fullName evidence="4">Secreted protein</fullName>
    </recommendedName>
</protein>
<evidence type="ECO:0008006" key="4">
    <source>
        <dbReference type="Google" id="ProtNLM"/>
    </source>
</evidence>
<feature type="signal peptide" evidence="1">
    <location>
        <begin position="1"/>
        <end position="17"/>
    </location>
</feature>
<sequence>MGLLIRLLLLAVVKARANLPRAQHPRTHRKVWHAMIYRSTTCVNLT</sequence>